<evidence type="ECO:0000256" key="7">
    <source>
        <dbReference type="RuleBase" id="RU363032"/>
    </source>
</evidence>
<comment type="similarity">
    <text evidence="7">Belongs to the binding-protein-dependent transport system permease family.</text>
</comment>
<keyword evidence="3" id="KW-1003">Cell membrane</keyword>
<dbReference type="Gene3D" id="1.10.3720.10">
    <property type="entry name" value="MetI-like"/>
    <property type="match status" value="1"/>
</dbReference>
<feature type="transmembrane region" description="Helical" evidence="7">
    <location>
        <begin position="104"/>
        <end position="128"/>
    </location>
</feature>
<evidence type="ECO:0000256" key="1">
    <source>
        <dbReference type="ARBA" id="ARBA00004651"/>
    </source>
</evidence>
<dbReference type="EMBL" id="AZGA01000087">
    <property type="protein sequence ID" value="KRM30850.1"/>
    <property type="molecule type" value="Genomic_DNA"/>
</dbReference>
<dbReference type="SUPFAM" id="SSF161098">
    <property type="entry name" value="MetI-like"/>
    <property type="match status" value="1"/>
</dbReference>
<dbReference type="Pfam" id="PF00528">
    <property type="entry name" value="BPD_transp_1"/>
    <property type="match status" value="1"/>
</dbReference>
<evidence type="ECO:0000256" key="6">
    <source>
        <dbReference type="ARBA" id="ARBA00023136"/>
    </source>
</evidence>
<keyword evidence="5 7" id="KW-1133">Transmembrane helix</keyword>
<dbReference type="PATRIC" id="fig|1423734.3.peg.1427"/>
<evidence type="ECO:0000256" key="2">
    <source>
        <dbReference type="ARBA" id="ARBA00022448"/>
    </source>
</evidence>
<reference evidence="9 10" key="1">
    <citation type="journal article" date="2015" name="Genome Announc.">
        <title>Expanding the biotechnology potential of lactobacilli through comparative genomics of 213 strains and associated genera.</title>
        <authorList>
            <person name="Sun Z."/>
            <person name="Harris H.M."/>
            <person name="McCann A."/>
            <person name="Guo C."/>
            <person name="Argimon S."/>
            <person name="Zhang W."/>
            <person name="Yang X."/>
            <person name="Jeffery I.B."/>
            <person name="Cooney J.C."/>
            <person name="Kagawa T.F."/>
            <person name="Liu W."/>
            <person name="Song Y."/>
            <person name="Salvetti E."/>
            <person name="Wrobel A."/>
            <person name="Rasinkangas P."/>
            <person name="Parkhill J."/>
            <person name="Rea M.C."/>
            <person name="O'Sullivan O."/>
            <person name="Ritari J."/>
            <person name="Douillard F.P."/>
            <person name="Paul Ross R."/>
            <person name="Yang R."/>
            <person name="Briner A.E."/>
            <person name="Felis G.E."/>
            <person name="de Vos W.M."/>
            <person name="Barrangou R."/>
            <person name="Klaenhammer T.R."/>
            <person name="Caufield P.W."/>
            <person name="Cui Y."/>
            <person name="Zhang H."/>
            <person name="O'Toole P.W."/>
        </authorList>
    </citation>
    <scope>NUCLEOTIDE SEQUENCE [LARGE SCALE GENOMIC DNA]</scope>
    <source>
        <strain evidence="9 10">DSM 18527</strain>
    </source>
</reference>
<evidence type="ECO:0000313" key="9">
    <source>
        <dbReference type="EMBL" id="KRM30850.1"/>
    </source>
</evidence>
<dbReference type="PROSITE" id="PS50928">
    <property type="entry name" value="ABC_TM1"/>
    <property type="match status" value="1"/>
</dbReference>
<dbReference type="GO" id="GO:0055085">
    <property type="term" value="P:transmembrane transport"/>
    <property type="evidence" value="ECO:0007669"/>
    <property type="project" value="InterPro"/>
</dbReference>
<dbReference type="eggNOG" id="COG0395">
    <property type="taxonomic scope" value="Bacteria"/>
</dbReference>
<dbReference type="InterPro" id="IPR050901">
    <property type="entry name" value="BP-dep_ABC_trans_perm"/>
</dbReference>
<protein>
    <recommendedName>
        <fullName evidence="8">ABC transmembrane type-1 domain-containing protein</fullName>
    </recommendedName>
</protein>
<sequence length="275" mass="30922">MPTKHGKGLRTGLLLIFICLSLFPVLVLLNTSLQTYQQIISWPPQWFQKLQLGNYRQVIFGSKSIVRPFLNSLAVALPTMVICVIVGILAAYAVTRFKFIGRKLFLVLVICTQMFSSVILINAMYLIFKQSQLLDTRLALIIANTASALPMTVWLLYSYFSQIPVIYEEAAWIDGCSRWQATRHILLPLSLPGIITAGLFAFITAWGDIVYANALITSPALRTLPQALTDFRDLYKTTWETQMAASMITIIPPLLIFIAIQKHLIRGLNRQAGQM</sequence>
<evidence type="ECO:0000256" key="5">
    <source>
        <dbReference type="ARBA" id="ARBA00022989"/>
    </source>
</evidence>
<dbReference type="AlphaFoldDB" id="X0QMJ7"/>
<feature type="transmembrane region" description="Helical" evidence="7">
    <location>
        <begin position="243"/>
        <end position="260"/>
    </location>
</feature>
<comment type="caution">
    <text evidence="9">The sequence shown here is derived from an EMBL/GenBank/DDBJ whole genome shotgun (WGS) entry which is preliminary data.</text>
</comment>
<gene>
    <name evidence="9" type="ORF">FC83_GL001411</name>
</gene>
<accession>X0QMJ7</accession>
<organism evidence="9 10">
    <name type="scientific">Agrilactobacillus composti DSM 18527 = JCM 14202</name>
    <dbReference type="NCBI Taxonomy" id="1423734"/>
    <lineage>
        <taxon>Bacteria</taxon>
        <taxon>Bacillati</taxon>
        <taxon>Bacillota</taxon>
        <taxon>Bacilli</taxon>
        <taxon>Lactobacillales</taxon>
        <taxon>Lactobacillaceae</taxon>
        <taxon>Agrilactobacillus</taxon>
    </lineage>
</organism>
<keyword evidence="6 7" id="KW-0472">Membrane</keyword>
<comment type="subcellular location">
    <subcellularLocation>
        <location evidence="1 7">Cell membrane</location>
        <topology evidence="1 7">Multi-pass membrane protein</topology>
    </subcellularLocation>
</comment>
<feature type="domain" description="ABC transmembrane type-1" evidence="8">
    <location>
        <begin position="69"/>
        <end position="260"/>
    </location>
</feature>
<dbReference type="CDD" id="cd06261">
    <property type="entry name" value="TM_PBP2"/>
    <property type="match status" value="1"/>
</dbReference>
<dbReference type="OrthoDB" id="9794684at2"/>
<dbReference type="STRING" id="1423734.FC83_GL001411"/>
<feature type="transmembrane region" description="Helical" evidence="7">
    <location>
        <begin position="185"/>
        <end position="206"/>
    </location>
</feature>
<evidence type="ECO:0000259" key="8">
    <source>
        <dbReference type="PROSITE" id="PS50928"/>
    </source>
</evidence>
<keyword evidence="10" id="KW-1185">Reference proteome</keyword>
<dbReference type="InterPro" id="IPR000515">
    <property type="entry name" value="MetI-like"/>
</dbReference>
<dbReference type="InterPro" id="IPR035906">
    <property type="entry name" value="MetI-like_sf"/>
</dbReference>
<evidence type="ECO:0000256" key="3">
    <source>
        <dbReference type="ARBA" id="ARBA00022475"/>
    </source>
</evidence>
<dbReference type="GO" id="GO:0005886">
    <property type="term" value="C:plasma membrane"/>
    <property type="evidence" value="ECO:0007669"/>
    <property type="project" value="UniProtKB-SubCell"/>
</dbReference>
<name>X0QMJ7_9LACO</name>
<proteinExistence type="inferred from homology"/>
<dbReference type="PANTHER" id="PTHR32243">
    <property type="entry name" value="MALTOSE TRANSPORT SYSTEM PERMEASE-RELATED"/>
    <property type="match status" value="1"/>
</dbReference>
<feature type="transmembrane region" description="Helical" evidence="7">
    <location>
        <begin position="140"/>
        <end position="160"/>
    </location>
</feature>
<dbReference type="PANTHER" id="PTHR32243:SF18">
    <property type="entry name" value="INNER MEMBRANE ABC TRANSPORTER PERMEASE PROTEIN YCJP"/>
    <property type="match status" value="1"/>
</dbReference>
<feature type="transmembrane region" description="Helical" evidence="7">
    <location>
        <begin position="69"/>
        <end position="92"/>
    </location>
</feature>
<keyword evidence="2 7" id="KW-0813">Transport</keyword>
<dbReference type="RefSeq" id="WP_035452636.1">
    <property type="nucleotide sequence ID" value="NZ_AZGA01000087.1"/>
</dbReference>
<keyword evidence="4 7" id="KW-0812">Transmembrane</keyword>
<feature type="transmembrane region" description="Helical" evidence="7">
    <location>
        <begin position="12"/>
        <end position="33"/>
    </location>
</feature>
<evidence type="ECO:0000256" key="4">
    <source>
        <dbReference type="ARBA" id="ARBA00022692"/>
    </source>
</evidence>
<evidence type="ECO:0000313" key="10">
    <source>
        <dbReference type="Proteomes" id="UP000051236"/>
    </source>
</evidence>
<dbReference type="Proteomes" id="UP000051236">
    <property type="component" value="Unassembled WGS sequence"/>
</dbReference>